<sequence length="77" mass="8594">MRRLHAGEQDVLNVALELHADMLILDDKKARNEAKALGFDVYYTSAILKGAEKRGLIVSAAQLIAELRKMDIYLPVV</sequence>
<evidence type="ECO:0000313" key="2">
    <source>
        <dbReference type="Proteomes" id="UP000030661"/>
    </source>
</evidence>
<gene>
    <name evidence="1" type="ORF">U27_05724</name>
</gene>
<organism evidence="1">
    <name type="scientific">Vecturithrix granuli</name>
    <dbReference type="NCBI Taxonomy" id="1499967"/>
    <lineage>
        <taxon>Bacteria</taxon>
        <taxon>Candidatus Moduliflexota</taxon>
        <taxon>Candidatus Vecturitrichia</taxon>
        <taxon>Candidatus Vecturitrichales</taxon>
        <taxon>Candidatus Vecturitrichaceae</taxon>
        <taxon>Candidatus Vecturithrix</taxon>
    </lineage>
</organism>
<reference evidence="1" key="1">
    <citation type="journal article" date="2015" name="PeerJ">
        <title>First genomic representation of candidate bacterial phylum KSB3 points to enhanced environmental sensing as a trigger of wastewater bulking.</title>
        <authorList>
            <person name="Sekiguchi Y."/>
            <person name="Ohashi A."/>
            <person name="Parks D.H."/>
            <person name="Yamauchi T."/>
            <person name="Tyson G.W."/>
            <person name="Hugenholtz P."/>
        </authorList>
    </citation>
    <scope>NUCLEOTIDE SEQUENCE [LARGE SCALE GENOMIC DNA]</scope>
</reference>
<dbReference type="PANTHER" id="PTHR39550">
    <property type="entry name" value="SLL0658 PROTEIN"/>
    <property type="match status" value="1"/>
</dbReference>
<name>A0A081C2E4_VECG1</name>
<dbReference type="EMBL" id="DF820468">
    <property type="protein sequence ID" value="GAK58749.1"/>
    <property type="molecule type" value="Genomic_DNA"/>
</dbReference>
<proteinExistence type="predicted"/>
<dbReference type="AlphaFoldDB" id="A0A081C2E4"/>
<dbReference type="Proteomes" id="UP000030661">
    <property type="component" value="Unassembled WGS sequence"/>
</dbReference>
<accession>A0A081C2E4</accession>
<protein>
    <recommendedName>
        <fullName evidence="3">PilT protein domain protein</fullName>
    </recommendedName>
</protein>
<evidence type="ECO:0000313" key="1">
    <source>
        <dbReference type="EMBL" id="GAK58749.1"/>
    </source>
</evidence>
<dbReference type="PANTHER" id="PTHR39550:SF1">
    <property type="entry name" value="SLL0658 PROTEIN"/>
    <property type="match status" value="1"/>
</dbReference>
<dbReference type="HOGENOM" id="CLU_2630945_0_0_0"/>
<dbReference type="InterPro" id="IPR021799">
    <property type="entry name" value="PIN-like_prokaryotic"/>
</dbReference>
<dbReference type="Pfam" id="PF11848">
    <property type="entry name" value="DUF3368"/>
    <property type="match status" value="1"/>
</dbReference>
<keyword evidence="2" id="KW-1185">Reference proteome</keyword>
<evidence type="ECO:0008006" key="3">
    <source>
        <dbReference type="Google" id="ProtNLM"/>
    </source>
</evidence>